<evidence type="ECO:0000259" key="3">
    <source>
        <dbReference type="PROSITE" id="PS01031"/>
    </source>
</evidence>
<dbReference type="GO" id="GO:0005634">
    <property type="term" value="C:nucleus"/>
    <property type="evidence" value="ECO:0007669"/>
    <property type="project" value="TreeGrafter"/>
</dbReference>
<dbReference type="EMBL" id="JAKKPZ010000004">
    <property type="protein sequence ID" value="KAI1721925.1"/>
    <property type="molecule type" value="Genomic_DNA"/>
</dbReference>
<dbReference type="AlphaFoldDB" id="A0AAD4R4B9"/>
<dbReference type="InterPro" id="IPR008978">
    <property type="entry name" value="HSP20-like_chaperone"/>
</dbReference>
<dbReference type="GO" id="GO:0051082">
    <property type="term" value="F:unfolded protein binding"/>
    <property type="evidence" value="ECO:0007669"/>
    <property type="project" value="TreeGrafter"/>
</dbReference>
<dbReference type="Pfam" id="PF00011">
    <property type="entry name" value="HSP20"/>
    <property type="match status" value="1"/>
</dbReference>
<dbReference type="GO" id="GO:0042026">
    <property type="term" value="P:protein refolding"/>
    <property type="evidence" value="ECO:0007669"/>
    <property type="project" value="TreeGrafter"/>
</dbReference>
<organism evidence="4 5">
    <name type="scientific">Ditylenchus destructor</name>
    <dbReference type="NCBI Taxonomy" id="166010"/>
    <lineage>
        <taxon>Eukaryota</taxon>
        <taxon>Metazoa</taxon>
        <taxon>Ecdysozoa</taxon>
        <taxon>Nematoda</taxon>
        <taxon>Chromadorea</taxon>
        <taxon>Rhabditida</taxon>
        <taxon>Tylenchina</taxon>
        <taxon>Tylenchomorpha</taxon>
        <taxon>Sphaerularioidea</taxon>
        <taxon>Anguinidae</taxon>
        <taxon>Anguininae</taxon>
        <taxon>Ditylenchus</taxon>
    </lineage>
</organism>
<gene>
    <name evidence="4" type="ORF">DdX_04214</name>
</gene>
<dbReference type="SUPFAM" id="SSF49764">
    <property type="entry name" value="HSP20-like chaperones"/>
    <property type="match status" value="1"/>
</dbReference>
<proteinExistence type="inferred from homology"/>
<dbReference type="PROSITE" id="PS01031">
    <property type="entry name" value="SHSP"/>
    <property type="match status" value="1"/>
</dbReference>
<sequence>MEWVPYTWRDPFIHPDHPPPHLFFLNPFHSHLPSGYRPLLDHFHHHNHSQGTVQLKLRDHAASLTFDEEGNFVYKVDVQGYRKEELSVDVVGDDVKVRGEHKSETEGETVERTFSRTVRIPKGIHRDTIESHIDEKGNFLVIQGWKTPVEQLEKRNIAITVAKSEEA</sequence>
<feature type="domain" description="SHSP" evidence="3">
    <location>
        <begin position="54"/>
        <end position="162"/>
    </location>
</feature>
<comment type="similarity">
    <text evidence="1 2">Belongs to the small heat shock protein (HSP20) family.</text>
</comment>
<dbReference type="PANTHER" id="PTHR45640:SF24">
    <property type="entry name" value="SHSP DOMAIN-CONTAINING PROTEIN"/>
    <property type="match status" value="1"/>
</dbReference>
<dbReference type="InterPro" id="IPR002068">
    <property type="entry name" value="A-crystallin/Hsp20_dom"/>
</dbReference>
<reference evidence="4" key="1">
    <citation type="submission" date="2022-01" db="EMBL/GenBank/DDBJ databases">
        <title>Genome Sequence Resource for Two Populations of Ditylenchus destructor, the Migratory Endoparasitic Phytonematode.</title>
        <authorList>
            <person name="Zhang H."/>
            <person name="Lin R."/>
            <person name="Xie B."/>
        </authorList>
    </citation>
    <scope>NUCLEOTIDE SEQUENCE</scope>
    <source>
        <strain evidence="4">BazhouSP</strain>
    </source>
</reference>
<dbReference type="GO" id="GO:0005737">
    <property type="term" value="C:cytoplasm"/>
    <property type="evidence" value="ECO:0007669"/>
    <property type="project" value="TreeGrafter"/>
</dbReference>
<dbReference type="PANTHER" id="PTHR45640">
    <property type="entry name" value="HEAT SHOCK PROTEIN HSP-12.2-RELATED"/>
    <property type="match status" value="1"/>
</dbReference>
<dbReference type="Proteomes" id="UP001201812">
    <property type="component" value="Unassembled WGS sequence"/>
</dbReference>
<evidence type="ECO:0000256" key="1">
    <source>
        <dbReference type="PROSITE-ProRule" id="PRU00285"/>
    </source>
</evidence>
<keyword evidence="5" id="KW-1185">Reference proteome</keyword>
<dbReference type="GO" id="GO:0009408">
    <property type="term" value="P:response to heat"/>
    <property type="evidence" value="ECO:0007669"/>
    <property type="project" value="TreeGrafter"/>
</dbReference>
<dbReference type="Gene3D" id="2.60.40.790">
    <property type="match status" value="1"/>
</dbReference>
<comment type="caution">
    <text evidence="4">The sequence shown here is derived from an EMBL/GenBank/DDBJ whole genome shotgun (WGS) entry which is preliminary data.</text>
</comment>
<protein>
    <submittedName>
        <fullName evidence="4">Hsp20/alpha crystallin family domain-containing protein</fullName>
    </submittedName>
</protein>
<dbReference type="InterPro" id="IPR001436">
    <property type="entry name" value="Alpha-crystallin/sHSP_animal"/>
</dbReference>
<evidence type="ECO:0000313" key="5">
    <source>
        <dbReference type="Proteomes" id="UP001201812"/>
    </source>
</evidence>
<evidence type="ECO:0000256" key="2">
    <source>
        <dbReference type="RuleBase" id="RU003616"/>
    </source>
</evidence>
<accession>A0AAD4R4B9</accession>
<evidence type="ECO:0000313" key="4">
    <source>
        <dbReference type="EMBL" id="KAI1721925.1"/>
    </source>
</evidence>
<name>A0AAD4R4B9_9BILA</name>